<feature type="region of interest" description="Disordered" evidence="1">
    <location>
        <begin position="1"/>
        <end position="132"/>
    </location>
</feature>
<evidence type="ECO:0000313" key="2">
    <source>
        <dbReference type="EMBL" id="KAJ1370288.1"/>
    </source>
</evidence>
<keyword evidence="3" id="KW-1185">Reference proteome</keyword>
<dbReference type="Proteomes" id="UP001196413">
    <property type="component" value="Unassembled WGS sequence"/>
</dbReference>
<evidence type="ECO:0000256" key="1">
    <source>
        <dbReference type="SAM" id="MobiDB-lite"/>
    </source>
</evidence>
<feature type="compositionally biased region" description="Basic and acidic residues" evidence="1">
    <location>
        <begin position="103"/>
        <end position="114"/>
    </location>
</feature>
<dbReference type="EMBL" id="JAHQIW010006764">
    <property type="protein sequence ID" value="KAJ1370288.1"/>
    <property type="molecule type" value="Genomic_DNA"/>
</dbReference>
<sequence>MPSAAPRRRGYGSSKPNHTASGPISIPKRRQCCCTPKAPSLTPLEEKSAISAPTLQSRKRSMHDEDRPPVQEVHVATDLSAPRETTRELPEEGSPSRSRRSKVGIERKEKDGKSPKHAKKRAGVVSSRRESS</sequence>
<proteinExistence type="predicted"/>
<evidence type="ECO:0000313" key="3">
    <source>
        <dbReference type="Proteomes" id="UP001196413"/>
    </source>
</evidence>
<protein>
    <submittedName>
        <fullName evidence="2">Uncharacterized protein</fullName>
    </submittedName>
</protein>
<dbReference type="AlphaFoldDB" id="A0AAD5R5X0"/>
<feature type="compositionally biased region" description="Basic residues" evidence="1">
    <location>
        <begin position="1"/>
        <end position="10"/>
    </location>
</feature>
<organism evidence="2 3">
    <name type="scientific">Parelaphostrongylus tenuis</name>
    <name type="common">Meningeal worm</name>
    <dbReference type="NCBI Taxonomy" id="148309"/>
    <lineage>
        <taxon>Eukaryota</taxon>
        <taxon>Metazoa</taxon>
        <taxon>Ecdysozoa</taxon>
        <taxon>Nematoda</taxon>
        <taxon>Chromadorea</taxon>
        <taxon>Rhabditida</taxon>
        <taxon>Rhabditina</taxon>
        <taxon>Rhabditomorpha</taxon>
        <taxon>Strongyloidea</taxon>
        <taxon>Metastrongylidae</taxon>
        <taxon>Parelaphostrongylus</taxon>
    </lineage>
</organism>
<accession>A0AAD5R5X0</accession>
<gene>
    <name evidence="2" type="ORF">KIN20_031980</name>
</gene>
<reference evidence="2" key="1">
    <citation type="submission" date="2021-06" db="EMBL/GenBank/DDBJ databases">
        <title>Parelaphostrongylus tenuis whole genome reference sequence.</title>
        <authorList>
            <person name="Garwood T.J."/>
            <person name="Larsen P.A."/>
            <person name="Fountain-Jones N.M."/>
            <person name="Garbe J.R."/>
            <person name="Macchietto M.G."/>
            <person name="Kania S.A."/>
            <person name="Gerhold R.W."/>
            <person name="Richards J.E."/>
            <person name="Wolf T.M."/>
        </authorList>
    </citation>
    <scope>NUCLEOTIDE SEQUENCE</scope>
    <source>
        <strain evidence="2">MNPRO001-30</strain>
        <tissue evidence="2">Meninges</tissue>
    </source>
</reference>
<comment type="caution">
    <text evidence="2">The sequence shown here is derived from an EMBL/GenBank/DDBJ whole genome shotgun (WGS) entry which is preliminary data.</text>
</comment>
<name>A0AAD5R5X0_PARTN</name>